<sequence>MTGILSVGLTGGIASGKSAVSARMAEHGALIIDADLLARQVLEPGTEGLDEVVAAFGEQVLTTEGGLDRAALGRVVFADDDARARLNAIVHPRVRAAAAALRESAPAGSIVVEDIPLLVETGQQDRFDVVVVVQAPHPERVRRMVHNRGMSQDDAEARIRAQATDAERAAAADVVLINDGRLSHLQQKVDELMVNLSERVRATQ</sequence>
<organism evidence="5 6">
    <name type="scientific">Nesterenkonia rhizosphaerae</name>
    <dbReference type="NCBI Taxonomy" id="1348272"/>
    <lineage>
        <taxon>Bacteria</taxon>
        <taxon>Bacillati</taxon>
        <taxon>Actinomycetota</taxon>
        <taxon>Actinomycetes</taxon>
        <taxon>Micrococcales</taxon>
        <taxon>Micrococcaceae</taxon>
        <taxon>Nesterenkonia</taxon>
    </lineage>
</organism>
<protein>
    <recommendedName>
        <fullName evidence="3 4">Dephospho-CoA kinase</fullName>
        <ecNumber evidence="3 4">2.7.1.24</ecNumber>
    </recommendedName>
    <alternativeName>
        <fullName evidence="3">Dephosphocoenzyme A kinase</fullName>
    </alternativeName>
</protein>
<dbReference type="Gene3D" id="3.40.50.300">
    <property type="entry name" value="P-loop containing nucleotide triphosphate hydrolases"/>
    <property type="match status" value="1"/>
</dbReference>
<dbReference type="CDD" id="cd02022">
    <property type="entry name" value="DPCK"/>
    <property type="match status" value="1"/>
</dbReference>
<comment type="similarity">
    <text evidence="3">Belongs to the CoaE family.</text>
</comment>
<feature type="binding site" evidence="3">
    <location>
        <begin position="14"/>
        <end position="19"/>
    </location>
    <ligand>
        <name>ATP</name>
        <dbReference type="ChEBI" id="CHEBI:30616"/>
    </ligand>
</feature>
<comment type="function">
    <text evidence="3">Catalyzes the phosphorylation of the 3'-hydroxyl group of dephosphocoenzyme A to form coenzyme A.</text>
</comment>
<comment type="subcellular location">
    <subcellularLocation>
        <location evidence="3">Cytoplasm</location>
    </subcellularLocation>
</comment>
<comment type="caution">
    <text evidence="5">The sequence shown here is derived from an EMBL/GenBank/DDBJ whole genome shotgun (WGS) entry which is preliminary data.</text>
</comment>
<dbReference type="NCBIfam" id="TIGR00152">
    <property type="entry name" value="dephospho-CoA kinase"/>
    <property type="match status" value="1"/>
</dbReference>
<name>A0ABP9G3S3_9MICC</name>
<accession>A0ABP9G3S3</accession>
<keyword evidence="3" id="KW-0808">Transferase</keyword>
<evidence type="ECO:0000313" key="5">
    <source>
        <dbReference type="EMBL" id="GAA4927594.1"/>
    </source>
</evidence>
<gene>
    <name evidence="3" type="primary">coaE</name>
    <name evidence="5" type="ORF">GCM10025790_27260</name>
</gene>
<keyword evidence="2 3" id="KW-0067">ATP-binding</keyword>
<dbReference type="HAMAP" id="MF_00376">
    <property type="entry name" value="Dephospho_CoA_kinase"/>
    <property type="match status" value="1"/>
</dbReference>
<dbReference type="EMBL" id="BAABLW010000007">
    <property type="protein sequence ID" value="GAA4927594.1"/>
    <property type="molecule type" value="Genomic_DNA"/>
</dbReference>
<comment type="catalytic activity">
    <reaction evidence="3">
        <text>3'-dephospho-CoA + ATP = ADP + CoA + H(+)</text>
        <dbReference type="Rhea" id="RHEA:18245"/>
        <dbReference type="ChEBI" id="CHEBI:15378"/>
        <dbReference type="ChEBI" id="CHEBI:30616"/>
        <dbReference type="ChEBI" id="CHEBI:57287"/>
        <dbReference type="ChEBI" id="CHEBI:57328"/>
        <dbReference type="ChEBI" id="CHEBI:456216"/>
        <dbReference type="EC" id="2.7.1.24"/>
    </reaction>
</comment>
<evidence type="ECO:0000256" key="4">
    <source>
        <dbReference type="NCBIfam" id="TIGR00152"/>
    </source>
</evidence>
<dbReference type="InterPro" id="IPR027417">
    <property type="entry name" value="P-loop_NTPase"/>
</dbReference>
<keyword evidence="3" id="KW-0963">Cytoplasm</keyword>
<dbReference type="SUPFAM" id="SSF52540">
    <property type="entry name" value="P-loop containing nucleoside triphosphate hydrolases"/>
    <property type="match status" value="1"/>
</dbReference>
<proteinExistence type="inferred from homology"/>
<dbReference type="InterPro" id="IPR001977">
    <property type="entry name" value="Depp_CoAkinase"/>
</dbReference>
<dbReference type="NCBIfam" id="NF002879">
    <property type="entry name" value="PRK03333.1"/>
    <property type="match status" value="1"/>
</dbReference>
<evidence type="ECO:0000313" key="6">
    <source>
        <dbReference type="Proteomes" id="UP001500368"/>
    </source>
</evidence>
<dbReference type="Proteomes" id="UP001500368">
    <property type="component" value="Unassembled WGS sequence"/>
</dbReference>
<dbReference type="PROSITE" id="PS51219">
    <property type="entry name" value="DPCK"/>
    <property type="match status" value="1"/>
</dbReference>
<dbReference type="PANTHER" id="PTHR10695">
    <property type="entry name" value="DEPHOSPHO-COA KINASE-RELATED"/>
    <property type="match status" value="1"/>
</dbReference>
<evidence type="ECO:0000256" key="1">
    <source>
        <dbReference type="ARBA" id="ARBA00022741"/>
    </source>
</evidence>
<dbReference type="RefSeq" id="WP_425577192.1">
    <property type="nucleotide sequence ID" value="NZ_BAABLW010000007.1"/>
</dbReference>
<evidence type="ECO:0000256" key="2">
    <source>
        <dbReference type="ARBA" id="ARBA00022840"/>
    </source>
</evidence>
<keyword evidence="6" id="KW-1185">Reference proteome</keyword>
<dbReference type="Pfam" id="PF01121">
    <property type="entry name" value="CoaE"/>
    <property type="match status" value="1"/>
</dbReference>
<keyword evidence="3" id="KW-0418">Kinase</keyword>
<evidence type="ECO:0000256" key="3">
    <source>
        <dbReference type="HAMAP-Rule" id="MF_00376"/>
    </source>
</evidence>
<keyword evidence="1 3" id="KW-0547">Nucleotide-binding</keyword>
<dbReference type="EC" id="2.7.1.24" evidence="3 4"/>
<dbReference type="PANTHER" id="PTHR10695:SF46">
    <property type="entry name" value="BIFUNCTIONAL COENZYME A SYNTHASE-RELATED"/>
    <property type="match status" value="1"/>
</dbReference>
<keyword evidence="3" id="KW-0173">Coenzyme A biosynthesis</keyword>
<reference evidence="6" key="1">
    <citation type="journal article" date="2019" name="Int. J. Syst. Evol. Microbiol.">
        <title>The Global Catalogue of Microorganisms (GCM) 10K type strain sequencing project: providing services to taxonomists for standard genome sequencing and annotation.</title>
        <authorList>
            <consortium name="The Broad Institute Genomics Platform"/>
            <consortium name="The Broad Institute Genome Sequencing Center for Infectious Disease"/>
            <person name="Wu L."/>
            <person name="Ma J."/>
        </authorList>
    </citation>
    <scope>NUCLEOTIDE SEQUENCE [LARGE SCALE GENOMIC DNA]</scope>
    <source>
        <strain evidence="6">JCM 19129</strain>
    </source>
</reference>
<comment type="pathway">
    <text evidence="3">Cofactor biosynthesis; coenzyme A biosynthesis; CoA from (R)-pantothenate: step 5/5.</text>
</comment>